<dbReference type="AlphaFoldDB" id="A0A7R9PP65"/>
<reference evidence="2" key="1">
    <citation type="submission" date="2020-11" db="EMBL/GenBank/DDBJ databases">
        <authorList>
            <person name="Tran Van P."/>
        </authorList>
    </citation>
    <scope>NUCLEOTIDE SEQUENCE</scope>
</reference>
<protein>
    <submittedName>
        <fullName evidence="2">Uncharacterized protein</fullName>
    </submittedName>
</protein>
<dbReference type="EMBL" id="OE842640">
    <property type="protein sequence ID" value="CAD7600952.1"/>
    <property type="molecule type" value="Genomic_DNA"/>
</dbReference>
<gene>
    <name evidence="2" type="ORF">TGEB3V08_LOCUS7763</name>
</gene>
<evidence type="ECO:0000313" key="2">
    <source>
        <dbReference type="EMBL" id="CAD7600952.1"/>
    </source>
</evidence>
<sequence length="197" mass="22115">MFRINRNGVPVRSGPIRALRETHPKYHLDLPRGVIRLPFLSRSRKLATAKVTKQKTRHLYQNHLKECSSLVWILTGLVYDLIVLHSRDQGFGQTDKRASDWVAKLASERHSSSTPVEVDIKSLGDINQPIINNMKCLVVLLFALFAVTASFPADNPTSVAKEGLKGAETVNIATPYATYSYAVPSVVYPYGTYVYRR</sequence>
<feature type="transmembrane region" description="Helical" evidence="1">
    <location>
        <begin position="136"/>
        <end position="153"/>
    </location>
</feature>
<evidence type="ECO:0000256" key="1">
    <source>
        <dbReference type="SAM" id="Phobius"/>
    </source>
</evidence>
<proteinExistence type="predicted"/>
<keyword evidence="1" id="KW-0472">Membrane</keyword>
<organism evidence="2">
    <name type="scientific">Timema genevievae</name>
    <name type="common">Walking stick</name>
    <dbReference type="NCBI Taxonomy" id="629358"/>
    <lineage>
        <taxon>Eukaryota</taxon>
        <taxon>Metazoa</taxon>
        <taxon>Ecdysozoa</taxon>
        <taxon>Arthropoda</taxon>
        <taxon>Hexapoda</taxon>
        <taxon>Insecta</taxon>
        <taxon>Pterygota</taxon>
        <taxon>Neoptera</taxon>
        <taxon>Polyneoptera</taxon>
        <taxon>Phasmatodea</taxon>
        <taxon>Timematodea</taxon>
        <taxon>Timematoidea</taxon>
        <taxon>Timematidae</taxon>
        <taxon>Timema</taxon>
    </lineage>
</organism>
<accession>A0A7R9PP65</accession>
<keyword evidence="1" id="KW-0812">Transmembrane</keyword>
<name>A0A7R9PP65_TIMGE</name>
<keyword evidence="1" id="KW-1133">Transmembrane helix</keyword>